<evidence type="ECO:0000313" key="2">
    <source>
        <dbReference type="Proteomes" id="UP001501319"/>
    </source>
</evidence>
<gene>
    <name evidence="1" type="ORF">GCM10009744_26810</name>
</gene>
<name>A0ABN2F9B4_9ACTN</name>
<dbReference type="EMBL" id="BAAANE010000004">
    <property type="protein sequence ID" value="GAA1636383.1"/>
    <property type="molecule type" value="Genomic_DNA"/>
</dbReference>
<protein>
    <submittedName>
        <fullName evidence="1">Uncharacterized protein</fullName>
    </submittedName>
</protein>
<dbReference type="RefSeq" id="WP_344111519.1">
    <property type="nucleotide sequence ID" value="NZ_BAAANE010000004.1"/>
</dbReference>
<accession>A0ABN2F9B4</accession>
<dbReference type="Proteomes" id="UP001501319">
    <property type="component" value="Unassembled WGS sequence"/>
</dbReference>
<reference evidence="1 2" key="1">
    <citation type="journal article" date="2019" name="Int. J. Syst. Evol. Microbiol.">
        <title>The Global Catalogue of Microorganisms (GCM) 10K type strain sequencing project: providing services to taxonomists for standard genome sequencing and annotation.</title>
        <authorList>
            <consortium name="The Broad Institute Genomics Platform"/>
            <consortium name="The Broad Institute Genome Sequencing Center for Infectious Disease"/>
            <person name="Wu L."/>
            <person name="Ma J."/>
        </authorList>
    </citation>
    <scope>NUCLEOTIDE SEQUENCE [LARGE SCALE GENOMIC DNA]</scope>
    <source>
        <strain evidence="1 2">JCM 14306</strain>
    </source>
</reference>
<comment type="caution">
    <text evidence="1">The sequence shown here is derived from an EMBL/GenBank/DDBJ whole genome shotgun (WGS) entry which is preliminary data.</text>
</comment>
<evidence type="ECO:0000313" key="1">
    <source>
        <dbReference type="EMBL" id="GAA1636383.1"/>
    </source>
</evidence>
<proteinExistence type="predicted"/>
<sequence length="83" mass="9645">MERWRIRQGIPYRVMDRDRELLVGLNDVDARTDQARLSVHDDGTWVAGFDLRDGDDCEIAGRRWRVVTVVSGPRPYIELEESS</sequence>
<keyword evidence="2" id="KW-1185">Reference proteome</keyword>
<organism evidence="1 2">
    <name type="scientific">Kribbella alba</name>
    <dbReference type="NCBI Taxonomy" id="190197"/>
    <lineage>
        <taxon>Bacteria</taxon>
        <taxon>Bacillati</taxon>
        <taxon>Actinomycetota</taxon>
        <taxon>Actinomycetes</taxon>
        <taxon>Propionibacteriales</taxon>
        <taxon>Kribbellaceae</taxon>
        <taxon>Kribbella</taxon>
    </lineage>
</organism>